<protein>
    <submittedName>
        <fullName evidence="7">MFS transporter</fullName>
    </submittedName>
</protein>
<dbReference type="GO" id="GO:0005886">
    <property type="term" value="C:plasma membrane"/>
    <property type="evidence" value="ECO:0007669"/>
    <property type="project" value="UniProtKB-SubCell"/>
</dbReference>
<dbReference type="EMBL" id="LWQS01000045">
    <property type="protein sequence ID" value="OAN46322.1"/>
    <property type="molecule type" value="Genomic_DNA"/>
</dbReference>
<dbReference type="PROSITE" id="PS50850">
    <property type="entry name" value="MFS"/>
    <property type="match status" value="1"/>
</dbReference>
<feature type="transmembrane region" description="Helical" evidence="5">
    <location>
        <begin position="187"/>
        <end position="210"/>
    </location>
</feature>
<sequence length="416" mass="43040">MRNDQRYLLAIGLLTTGLTVGWLFATIAYAELGYGGYRMAVPLFGDLTLIGLLNSVPVLAGGISGPLAWQAVRRWGARPALLLGGGLHSAALLALALAPSSTTLTPVTAWMLLLGVALSGPASVLFNLAGPPLMMQLSGADGPDRLFARSAALSLIIGGLANLLAGSLATAWRVALVESDAIAPYRLNAALSAAIVALAGLPLVGLRLTAKPSPTPATTIRREISNLWRTLIKAIIFAPGPLLISLGAALFIPYLGLFFRQRFTATDAAIGLLFALISLATGLATLAGPRLAARIGRMQGVVLTQALAIPCLIALAFAPTLPVAALIAMLRGALMNMATPLFEAHALAQTPPEHHPTVIGLIRAAASVGYIAGPTISAELQSAVGFTPILLIAALCYTVAVIVNATIFVWRGQRTP</sequence>
<proteinExistence type="predicted"/>
<evidence type="ECO:0000313" key="8">
    <source>
        <dbReference type="Proteomes" id="UP000078287"/>
    </source>
</evidence>
<feature type="transmembrane region" description="Helical" evidence="5">
    <location>
        <begin position="389"/>
        <end position="410"/>
    </location>
</feature>
<dbReference type="PANTHER" id="PTHR23520:SF5">
    <property type="entry name" value="TRANSPORTER, PUTATIVE (AFU_ORTHOLOGUE AFUA_3G04000)-RELATED"/>
    <property type="match status" value="1"/>
</dbReference>
<evidence type="ECO:0000313" key="7">
    <source>
        <dbReference type="EMBL" id="OAN46322.1"/>
    </source>
</evidence>
<dbReference type="STRING" id="1707952.A6A03_12605"/>
<feature type="transmembrane region" description="Helical" evidence="5">
    <location>
        <begin position="307"/>
        <end position="330"/>
    </location>
</feature>
<evidence type="ECO:0000256" key="3">
    <source>
        <dbReference type="ARBA" id="ARBA00022989"/>
    </source>
</evidence>
<gene>
    <name evidence="7" type="ORF">A6A03_12605</name>
</gene>
<feature type="transmembrane region" description="Helical" evidence="5">
    <location>
        <begin position="81"/>
        <end position="98"/>
    </location>
</feature>
<evidence type="ECO:0000256" key="1">
    <source>
        <dbReference type="ARBA" id="ARBA00004651"/>
    </source>
</evidence>
<dbReference type="PANTHER" id="PTHR23520">
    <property type="entry name" value="TRANSPORTER, PUTATIVE (AFU_ORTHOLOGUE AFUA_3G04000)-RELATED"/>
    <property type="match status" value="1"/>
</dbReference>
<keyword evidence="2 5" id="KW-0812">Transmembrane</keyword>
<evidence type="ECO:0000259" key="6">
    <source>
        <dbReference type="PROSITE" id="PS50850"/>
    </source>
</evidence>
<name>A0A178MC41_9CHLR</name>
<feature type="transmembrane region" description="Helical" evidence="5">
    <location>
        <begin position="49"/>
        <end position="69"/>
    </location>
</feature>
<evidence type="ECO:0000256" key="4">
    <source>
        <dbReference type="ARBA" id="ARBA00023136"/>
    </source>
</evidence>
<dbReference type="RefSeq" id="WP_066785968.1">
    <property type="nucleotide sequence ID" value="NZ_LWQS01000045.1"/>
</dbReference>
<dbReference type="OrthoDB" id="9810492at2"/>
<feature type="domain" description="Major facilitator superfamily (MFS) profile" evidence="6">
    <location>
        <begin position="233"/>
        <end position="416"/>
    </location>
</feature>
<accession>A0A178MC41</accession>
<dbReference type="Gene3D" id="1.20.1250.20">
    <property type="entry name" value="MFS general substrate transporter like domains"/>
    <property type="match status" value="2"/>
</dbReference>
<evidence type="ECO:0000256" key="5">
    <source>
        <dbReference type="SAM" id="Phobius"/>
    </source>
</evidence>
<reference evidence="7 8" key="1">
    <citation type="submission" date="2016-04" db="EMBL/GenBank/DDBJ databases">
        <title>Chloroflexus islandicus sp. nov., a thermophilic filamentous anoxygenic phototrophic bacterium from geyser Strokkur (Iceland).</title>
        <authorList>
            <person name="Gaisin V.A."/>
            <person name="Kalashnikov A.M."/>
            <person name="Sukhacheva M.V."/>
            <person name="Grouzdev D.S."/>
            <person name="Ivanov T.M."/>
            <person name="Kuznetsov B."/>
            <person name="Gorlenko V.M."/>
        </authorList>
    </citation>
    <scope>NUCLEOTIDE SEQUENCE [LARGE SCALE GENOMIC DNA]</scope>
    <source>
        <strain evidence="8">isl-2</strain>
    </source>
</reference>
<comment type="caution">
    <text evidence="7">The sequence shown here is derived from an EMBL/GenBank/DDBJ whole genome shotgun (WGS) entry which is preliminary data.</text>
</comment>
<dbReference type="AlphaFoldDB" id="A0A178MC41"/>
<comment type="subcellular location">
    <subcellularLocation>
        <location evidence="1">Cell membrane</location>
        <topology evidence="1">Multi-pass membrane protein</topology>
    </subcellularLocation>
</comment>
<feature type="transmembrane region" description="Helical" evidence="5">
    <location>
        <begin position="231"/>
        <end position="256"/>
    </location>
</feature>
<dbReference type="GO" id="GO:0022857">
    <property type="term" value="F:transmembrane transporter activity"/>
    <property type="evidence" value="ECO:0007669"/>
    <property type="project" value="InterPro"/>
</dbReference>
<dbReference type="SUPFAM" id="SSF103473">
    <property type="entry name" value="MFS general substrate transporter"/>
    <property type="match status" value="1"/>
</dbReference>
<dbReference type="InterPro" id="IPR011701">
    <property type="entry name" value="MFS"/>
</dbReference>
<feature type="transmembrane region" description="Helical" evidence="5">
    <location>
        <begin position="151"/>
        <end position="175"/>
    </location>
</feature>
<keyword evidence="4 5" id="KW-0472">Membrane</keyword>
<feature type="transmembrane region" description="Helical" evidence="5">
    <location>
        <begin position="268"/>
        <end position="287"/>
    </location>
</feature>
<dbReference type="Proteomes" id="UP000078287">
    <property type="component" value="Unassembled WGS sequence"/>
</dbReference>
<dbReference type="InterPro" id="IPR036259">
    <property type="entry name" value="MFS_trans_sf"/>
</dbReference>
<dbReference type="InterPro" id="IPR020846">
    <property type="entry name" value="MFS_dom"/>
</dbReference>
<feature type="transmembrane region" description="Helical" evidence="5">
    <location>
        <begin position="110"/>
        <end position="130"/>
    </location>
</feature>
<evidence type="ECO:0000256" key="2">
    <source>
        <dbReference type="ARBA" id="ARBA00022692"/>
    </source>
</evidence>
<keyword evidence="3 5" id="KW-1133">Transmembrane helix</keyword>
<keyword evidence="8" id="KW-1185">Reference proteome</keyword>
<feature type="transmembrane region" description="Helical" evidence="5">
    <location>
        <begin position="7"/>
        <end position="29"/>
    </location>
</feature>
<dbReference type="Pfam" id="PF07690">
    <property type="entry name" value="MFS_1"/>
    <property type="match status" value="1"/>
</dbReference>
<organism evidence="7 8">
    <name type="scientific">Chloroflexus islandicus</name>
    <dbReference type="NCBI Taxonomy" id="1707952"/>
    <lineage>
        <taxon>Bacteria</taxon>
        <taxon>Bacillati</taxon>
        <taxon>Chloroflexota</taxon>
        <taxon>Chloroflexia</taxon>
        <taxon>Chloroflexales</taxon>
        <taxon>Chloroflexineae</taxon>
        <taxon>Chloroflexaceae</taxon>
        <taxon>Chloroflexus</taxon>
    </lineage>
</organism>